<dbReference type="EMBL" id="POTW01000004">
    <property type="protein sequence ID" value="PZF86075.1"/>
    <property type="molecule type" value="Genomic_DNA"/>
</dbReference>
<feature type="transmembrane region" description="Helical" evidence="6">
    <location>
        <begin position="395"/>
        <end position="413"/>
    </location>
</feature>
<evidence type="ECO:0000256" key="6">
    <source>
        <dbReference type="SAM" id="Phobius"/>
    </source>
</evidence>
<feature type="domain" description="Major facilitator superfamily (MFS) profile" evidence="7">
    <location>
        <begin position="28"/>
        <end position="418"/>
    </location>
</feature>
<gene>
    <name evidence="8" type="ORF">C1I92_02525</name>
</gene>
<feature type="transmembrane region" description="Helical" evidence="6">
    <location>
        <begin position="304"/>
        <end position="320"/>
    </location>
</feature>
<dbReference type="CDD" id="cd17370">
    <property type="entry name" value="MFS_MJ1317_like"/>
    <property type="match status" value="1"/>
</dbReference>
<evidence type="ECO:0000256" key="5">
    <source>
        <dbReference type="SAM" id="MobiDB-lite"/>
    </source>
</evidence>
<sequence length="425" mass="42822">MTDDAPAADWPAAAGDREADNRSWLTPGVGGVGAASFFSDAGHEVTTSVLPSFLTSTLGGSAATLGVIEGVSDALSGVMKLIGGPLANDPATRGRIASGGYLGTAIATGAIGAATTVWQAGALRAFAWVSRGLRSPARDSLLATLAPRSAFGRAFGLERAGDNLGAVAGPLLASVLVAWVGIRWTMYLAAIPGLFAAGAIIVTVREARRRPAPASTGPARRRFEFAALRRAGMGRALVPVAAFELGNIATTLLILRATDLLTDNGRSVTAATSLAVLLYAGHNLVAAAAALLGGRWLDRAGPRVVFTTAAALYAVAYAGFAAPVHAPLLLLAVFALAGAGIGLAETAESAMVARMLPDHLRGSGFGVLGGIQAGGDLLASAVVGILYVAVSPAAAFGYAAAWMLLTLVVLPFTTPRTGDTQGEGS</sequence>
<dbReference type="InterPro" id="IPR036259">
    <property type="entry name" value="MFS_trans_sf"/>
</dbReference>
<dbReference type="Proteomes" id="UP000248764">
    <property type="component" value="Unassembled WGS sequence"/>
</dbReference>
<protein>
    <submittedName>
        <fullName evidence="8">MFS transporter</fullName>
    </submittedName>
</protein>
<keyword evidence="4 6" id="KW-0472">Membrane</keyword>
<feature type="transmembrane region" description="Helical" evidence="6">
    <location>
        <begin position="236"/>
        <end position="258"/>
    </location>
</feature>
<keyword evidence="9" id="KW-1185">Reference proteome</keyword>
<dbReference type="InterPro" id="IPR011701">
    <property type="entry name" value="MFS"/>
</dbReference>
<evidence type="ECO:0000313" key="8">
    <source>
        <dbReference type="EMBL" id="PZF86075.1"/>
    </source>
</evidence>
<reference evidence="8 9" key="1">
    <citation type="submission" date="2018-01" db="EMBL/GenBank/DDBJ databases">
        <title>Draft genome sequence of Jiangella sp. GTF31.</title>
        <authorList>
            <person name="Sahin N."/>
            <person name="Ay H."/>
            <person name="Saygin H."/>
        </authorList>
    </citation>
    <scope>NUCLEOTIDE SEQUENCE [LARGE SCALE GENOMIC DNA]</scope>
    <source>
        <strain evidence="8 9">GTF31</strain>
    </source>
</reference>
<evidence type="ECO:0000259" key="7">
    <source>
        <dbReference type="PROSITE" id="PS50850"/>
    </source>
</evidence>
<dbReference type="PANTHER" id="PTHR23518">
    <property type="entry name" value="C-METHYLTRANSFERASE"/>
    <property type="match status" value="1"/>
</dbReference>
<dbReference type="InterPro" id="IPR020846">
    <property type="entry name" value="MFS_dom"/>
</dbReference>
<feature type="region of interest" description="Disordered" evidence="5">
    <location>
        <begin position="1"/>
        <end position="22"/>
    </location>
</feature>
<keyword evidence="3 6" id="KW-1133">Transmembrane helix</keyword>
<feature type="transmembrane region" description="Helical" evidence="6">
    <location>
        <begin position="326"/>
        <end position="344"/>
    </location>
</feature>
<evidence type="ECO:0000313" key="9">
    <source>
        <dbReference type="Proteomes" id="UP000248764"/>
    </source>
</evidence>
<keyword evidence="2 6" id="KW-0812">Transmembrane</keyword>
<dbReference type="Pfam" id="PF07690">
    <property type="entry name" value="MFS_1"/>
    <property type="match status" value="2"/>
</dbReference>
<dbReference type="RefSeq" id="WP_111253082.1">
    <property type="nucleotide sequence ID" value="NZ_POTW01000004.1"/>
</dbReference>
<proteinExistence type="predicted"/>
<dbReference type="PANTHER" id="PTHR23518:SF2">
    <property type="entry name" value="MAJOR FACILITATOR SUPERFAMILY TRANSPORTER"/>
    <property type="match status" value="1"/>
</dbReference>
<dbReference type="GO" id="GO:0022857">
    <property type="term" value="F:transmembrane transporter activity"/>
    <property type="evidence" value="ECO:0007669"/>
    <property type="project" value="InterPro"/>
</dbReference>
<feature type="transmembrane region" description="Helical" evidence="6">
    <location>
        <begin position="270"/>
        <end position="292"/>
    </location>
</feature>
<comment type="subcellular location">
    <subcellularLocation>
        <location evidence="1">Cell membrane</location>
        <topology evidence="1">Multi-pass membrane protein</topology>
    </subcellularLocation>
</comment>
<feature type="compositionally biased region" description="Low complexity" evidence="5">
    <location>
        <begin position="1"/>
        <end position="14"/>
    </location>
</feature>
<dbReference type="GO" id="GO:0005886">
    <property type="term" value="C:plasma membrane"/>
    <property type="evidence" value="ECO:0007669"/>
    <property type="project" value="UniProtKB-SubCell"/>
</dbReference>
<evidence type="ECO:0000256" key="1">
    <source>
        <dbReference type="ARBA" id="ARBA00004651"/>
    </source>
</evidence>
<accession>A0A2W2BFU7</accession>
<feature type="transmembrane region" description="Helical" evidence="6">
    <location>
        <begin position="365"/>
        <end position="389"/>
    </location>
</feature>
<feature type="transmembrane region" description="Helical" evidence="6">
    <location>
        <begin position="186"/>
        <end position="204"/>
    </location>
</feature>
<dbReference type="PROSITE" id="PS50850">
    <property type="entry name" value="MFS"/>
    <property type="match status" value="1"/>
</dbReference>
<name>A0A2W2BFU7_9ACTN</name>
<evidence type="ECO:0000256" key="3">
    <source>
        <dbReference type="ARBA" id="ARBA00022989"/>
    </source>
</evidence>
<evidence type="ECO:0000256" key="2">
    <source>
        <dbReference type="ARBA" id="ARBA00022692"/>
    </source>
</evidence>
<comment type="caution">
    <text evidence="8">The sequence shown here is derived from an EMBL/GenBank/DDBJ whole genome shotgun (WGS) entry which is preliminary data.</text>
</comment>
<organism evidence="8 9">
    <name type="scientific">Jiangella anatolica</name>
    <dbReference type="NCBI Taxonomy" id="2670374"/>
    <lineage>
        <taxon>Bacteria</taxon>
        <taxon>Bacillati</taxon>
        <taxon>Actinomycetota</taxon>
        <taxon>Actinomycetes</taxon>
        <taxon>Jiangellales</taxon>
        <taxon>Jiangellaceae</taxon>
        <taxon>Jiangella</taxon>
    </lineage>
</organism>
<dbReference type="Gene3D" id="1.20.1250.20">
    <property type="entry name" value="MFS general substrate transporter like domains"/>
    <property type="match status" value="1"/>
</dbReference>
<evidence type="ECO:0000256" key="4">
    <source>
        <dbReference type="ARBA" id="ARBA00023136"/>
    </source>
</evidence>
<dbReference type="SUPFAM" id="SSF103473">
    <property type="entry name" value="MFS general substrate transporter"/>
    <property type="match status" value="1"/>
</dbReference>
<dbReference type="AlphaFoldDB" id="A0A2W2BFU7"/>